<dbReference type="Pfam" id="PF03151">
    <property type="entry name" value="TPT"/>
    <property type="match status" value="1"/>
</dbReference>
<organism evidence="7">
    <name type="scientific">Pycnococcus provasolii</name>
    <dbReference type="NCBI Taxonomy" id="41880"/>
    <lineage>
        <taxon>Eukaryota</taxon>
        <taxon>Viridiplantae</taxon>
        <taxon>Chlorophyta</taxon>
        <taxon>Pseudoscourfieldiophyceae</taxon>
        <taxon>Pseudoscourfieldiales</taxon>
        <taxon>Pycnococcaceae</taxon>
        <taxon>Pycnococcus</taxon>
    </lineage>
</organism>
<dbReference type="InterPro" id="IPR037185">
    <property type="entry name" value="EmrE-like"/>
</dbReference>
<feature type="transmembrane region" description="Helical" evidence="5">
    <location>
        <begin position="224"/>
        <end position="243"/>
    </location>
</feature>
<reference evidence="7" key="1">
    <citation type="submission" date="2021-01" db="EMBL/GenBank/DDBJ databases">
        <authorList>
            <person name="Corre E."/>
            <person name="Pelletier E."/>
            <person name="Niang G."/>
            <person name="Scheremetjew M."/>
            <person name="Finn R."/>
            <person name="Kale V."/>
            <person name="Holt S."/>
            <person name="Cochrane G."/>
            <person name="Meng A."/>
            <person name="Brown T."/>
            <person name="Cohen L."/>
        </authorList>
    </citation>
    <scope>NUCLEOTIDE SEQUENCE</scope>
    <source>
        <strain evidence="7">RCC733</strain>
    </source>
</reference>
<dbReference type="EMBL" id="HBGR01012670">
    <property type="protein sequence ID" value="CAD9394380.1"/>
    <property type="molecule type" value="Transcribed_RNA"/>
</dbReference>
<feature type="transmembrane region" description="Helical" evidence="5">
    <location>
        <begin position="320"/>
        <end position="340"/>
    </location>
</feature>
<evidence type="ECO:0000259" key="6">
    <source>
        <dbReference type="Pfam" id="PF03151"/>
    </source>
</evidence>
<protein>
    <recommendedName>
        <fullName evidence="6">Sugar phosphate transporter domain-containing protein</fullName>
    </recommendedName>
</protein>
<evidence type="ECO:0000256" key="5">
    <source>
        <dbReference type="SAM" id="Phobius"/>
    </source>
</evidence>
<keyword evidence="3 5" id="KW-1133">Transmembrane helix</keyword>
<dbReference type="PANTHER" id="PTHR11132">
    <property type="entry name" value="SOLUTE CARRIER FAMILY 35"/>
    <property type="match status" value="1"/>
</dbReference>
<feature type="transmembrane region" description="Helical" evidence="5">
    <location>
        <begin position="200"/>
        <end position="218"/>
    </location>
</feature>
<keyword evidence="4 5" id="KW-0472">Membrane</keyword>
<accession>A0A7S2BE34</accession>
<dbReference type="SUPFAM" id="SSF103481">
    <property type="entry name" value="Multidrug resistance efflux transporter EmrE"/>
    <property type="match status" value="1"/>
</dbReference>
<feature type="transmembrane region" description="Helical" evidence="5">
    <location>
        <begin position="52"/>
        <end position="75"/>
    </location>
</feature>
<dbReference type="InterPro" id="IPR050186">
    <property type="entry name" value="TPT_transporter"/>
</dbReference>
<feature type="transmembrane region" description="Helical" evidence="5">
    <location>
        <begin position="346"/>
        <end position="366"/>
    </location>
</feature>
<feature type="transmembrane region" description="Helical" evidence="5">
    <location>
        <begin position="255"/>
        <end position="275"/>
    </location>
</feature>
<evidence type="ECO:0000256" key="3">
    <source>
        <dbReference type="ARBA" id="ARBA00022989"/>
    </source>
</evidence>
<dbReference type="AlphaFoldDB" id="A0A7S2BE34"/>
<dbReference type="InterPro" id="IPR004853">
    <property type="entry name" value="Sugar_P_trans_dom"/>
</dbReference>
<gene>
    <name evidence="7" type="ORF">PPRO1471_LOCUS8426</name>
</gene>
<evidence type="ECO:0000256" key="4">
    <source>
        <dbReference type="ARBA" id="ARBA00023136"/>
    </source>
</evidence>
<evidence type="ECO:0000313" key="7">
    <source>
        <dbReference type="EMBL" id="CAD9394380.1"/>
    </source>
</evidence>
<sequence>MSSATVVVINDDIDDATARARQEDKKTGLLVSSQSFVSLLVSSSNYSTSAPTTISCVNLVALILAWWFFSVAIVMTNNSLMTTHNFEYPIILALLGPISTSASIEVVRALTFNNAIEDNNSIIGKKAPESLFSPSSSLSYKTAALKAFPTAACTALSFVLGQLEYRYLSVSAITMLKALMPIITLVISVGFSLETCSFKLAGSVAIIVAGTLLTSYGGEASFDLFGVILCFADMTSFALAVCFQQILLNGWTTTNALRAIAPLTALLLSLAMLIIDGPKGIVRAVYEMFAVGLHSFAGVCIFGTMTLWTSTAVVKHTSALWRMVLNQAKGLILIASSVIINHDIVTNVQMLGWIVCCAGIATYTMVKQQKQRHDVAMAPMVGKGSGKGSDSNSD</sequence>
<dbReference type="GO" id="GO:0016020">
    <property type="term" value="C:membrane"/>
    <property type="evidence" value="ECO:0007669"/>
    <property type="project" value="UniProtKB-SubCell"/>
</dbReference>
<proteinExistence type="predicted"/>
<evidence type="ECO:0000256" key="1">
    <source>
        <dbReference type="ARBA" id="ARBA00004141"/>
    </source>
</evidence>
<name>A0A7S2BE34_9CHLO</name>
<feature type="transmembrane region" description="Helical" evidence="5">
    <location>
        <begin position="287"/>
        <end position="308"/>
    </location>
</feature>
<evidence type="ECO:0000256" key="2">
    <source>
        <dbReference type="ARBA" id="ARBA00022692"/>
    </source>
</evidence>
<comment type="subcellular location">
    <subcellularLocation>
        <location evidence="1">Membrane</location>
        <topology evidence="1">Multi-pass membrane protein</topology>
    </subcellularLocation>
</comment>
<feature type="domain" description="Sugar phosphate transporter" evidence="6">
    <location>
        <begin position="59"/>
        <end position="363"/>
    </location>
</feature>
<feature type="transmembrane region" description="Helical" evidence="5">
    <location>
        <begin position="167"/>
        <end position="193"/>
    </location>
</feature>
<keyword evidence="2 5" id="KW-0812">Transmembrane</keyword>